<keyword evidence="2" id="KW-1133">Transmembrane helix</keyword>
<keyword evidence="2" id="KW-0812">Transmembrane</keyword>
<sequence>MANGLRQRDYPVAPSPHHFGNSDAAIEPRGRRSADGVGGLSEAEEGRAGWRRALARFVDIELLLMILFVGLPSLALCVLSSE</sequence>
<dbReference type="EMBL" id="JAHXZN010000003">
    <property type="protein sequence ID" value="MBW6531321.1"/>
    <property type="molecule type" value="Genomic_DNA"/>
</dbReference>
<name>A0ABS7BP33_9SPHN</name>
<protein>
    <submittedName>
        <fullName evidence="3">Uncharacterized protein</fullName>
    </submittedName>
</protein>
<evidence type="ECO:0000313" key="3">
    <source>
        <dbReference type="EMBL" id="MBW6531321.1"/>
    </source>
</evidence>
<evidence type="ECO:0000313" key="4">
    <source>
        <dbReference type="Proteomes" id="UP000759103"/>
    </source>
</evidence>
<reference evidence="3 4" key="1">
    <citation type="submission" date="2021-07" db="EMBL/GenBank/DDBJ databases">
        <title>Sphingomonas sp.</title>
        <authorList>
            <person name="Feng G."/>
            <person name="Li J."/>
            <person name="Pan M."/>
        </authorList>
    </citation>
    <scope>NUCLEOTIDE SEQUENCE [LARGE SCALE GENOMIC DNA]</scope>
    <source>
        <strain evidence="3 4">RRHST34</strain>
    </source>
</reference>
<keyword evidence="2" id="KW-0472">Membrane</keyword>
<evidence type="ECO:0000256" key="1">
    <source>
        <dbReference type="SAM" id="MobiDB-lite"/>
    </source>
</evidence>
<dbReference type="RefSeq" id="WP_219748719.1">
    <property type="nucleotide sequence ID" value="NZ_JAHXZN010000003.1"/>
</dbReference>
<keyword evidence="4" id="KW-1185">Reference proteome</keyword>
<accession>A0ABS7BP33</accession>
<evidence type="ECO:0000256" key="2">
    <source>
        <dbReference type="SAM" id="Phobius"/>
    </source>
</evidence>
<dbReference type="Proteomes" id="UP000759103">
    <property type="component" value="Unassembled WGS sequence"/>
</dbReference>
<feature type="region of interest" description="Disordered" evidence="1">
    <location>
        <begin position="1"/>
        <end position="47"/>
    </location>
</feature>
<organism evidence="3 4">
    <name type="scientific">Sphingomonas citri</name>
    <dbReference type="NCBI Taxonomy" id="2862499"/>
    <lineage>
        <taxon>Bacteria</taxon>
        <taxon>Pseudomonadati</taxon>
        <taxon>Pseudomonadota</taxon>
        <taxon>Alphaproteobacteria</taxon>
        <taxon>Sphingomonadales</taxon>
        <taxon>Sphingomonadaceae</taxon>
        <taxon>Sphingomonas</taxon>
    </lineage>
</organism>
<feature type="transmembrane region" description="Helical" evidence="2">
    <location>
        <begin position="62"/>
        <end position="81"/>
    </location>
</feature>
<proteinExistence type="predicted"/>
<comment type="caution">
    <text evidence="3">The sequence shown here is derived from an EMBL/GenBank/DDBJ whole genome shotgun (WGS) entry which is preliminary data.</text>
</comment>
<gene>
    <name evidence="3" type="ORF">KZ820_11300</name>
</gene>